<dbReference type="GeneID" id="25984638"/>
<protein>
    <submittedName>
        <fullName evidence="1">Uncharacterized protein</fullName>
    </submittedName>
</protein>
<reference evidence="1 2" key="1">
    <citation type="journal article" date="2012" name="Eukaryot. Cell">
        <title>Draft genome sequence of CBS 2479, the standard type strain of Trichosporon asahii.</title>
        <authorList>
            <person name="Yang R.Y."/>
            <person name="Li H.T."/>
            <person name="Zhu H."/>
            <person name="Zhou G.P."/>
            <person name="Wang M."/>
            <person name="Wang L."/>
        </authorList>
    </citation>
    <scope>NUCLEOTIDE SEQUENCE [LARGE SCALE GENOMIC DNA]</scope>
    <source>
        <strain evidence="2">ATCC 90039 / CBS 2479 / JCM 2466 / KCTC 7840 / NCYC 2677 / UAMH 7654</strain>
    </source>
</reference>
<accession>J6EYJ6</accession>
<dbReference type="VEuPathDB" id="FungiDB:A1Q1_01124"/>
<sequence>MAPSHTYTPNYGGLGGSYNPDFYTPEQIVQMAAQQQKHRTELARLNAGAMGKNTRKEYTRYQKNFIDWVCSEESGFGGDVTVDAAKMAAFLQHEHTQHVKRGNRNPYGSIVQIKAALTNMWNLQTIQGHNSNPHPGLDIHVKSSREKSTPCTVSTCHTRPQSTMREWTEIAVPKLDDSPKRVERI</sequence>
<name>J6EYJ6_TRIAS</name>
<dbReference type="KEGG" id="tasa:A1Q1_01124"/>
<dbReference type="AlphaFoldDB" id="J6EYJ6"/>
<comment type="caution">
    <text evidence="1">The sequence shown here is derived from an EMBL/GenBank/DDBJ whole genome shotgun (WGS) entry which is preliminary data.</text>
</comment>
<dbReference type="EMBL" id="ALBS01000159">
    <property type="protein sequence ID" value="EJT49734.1"/>
    <property type="molecule type" value="Genomic_DNA"/>
</dbReference>
<gene>
    <name evidence="1" type="ORF">A1Q1_01124</name>
</gene>
<dbReference type="Proteomes" id="UP000002748">
    <property type="component" value="Unassembled WGS sequence"/>
</dbReference>
<dbReference type="HOGENOM" id="CLU_125617_0_0_1"/>
<evidence type="ECO:0000313" key="1">
    <source>
        <dbReference type="EMBL" id="EJT49734.1"/>
    </source>
</evidence>
<dbReference type="RefSeq" id="XP_014180874.1">
    <property type="nucleotide sequence ID" value="XM_014325399.1"/>
</dbReference>
<evidence type="ECO:0000313" key="2">
    <source>
        <dbReference type="Proteomes" id="UP000002748"/>
    </source>
</evidence>
<proteinExistence type="predicted"/>
<organism evidence="1 2">
    <name type="scientific">Trichosporon asahii var. asahii (strain ATCC 90039 / CBS 2479 / JCM 2466 / KCTC 7840 / NBRC 103889/ NCYC 2677 / UAMH 7654)</name>
    <name type="common">Yeast</name>
    <dbReference type="NCBI Taxonomy" id="1186058"/>
    <lineage>
        <taxon>Eukaryota</taxon>
        <taxon>Fungi</taxon>
        <taxon>Dikarya</taxon>
        <taxon>Basidiomycota</taxon>
        <taxon>Agaricomycotina</taxon>
        <taxon>Tremellomycetes</taxon>
        <taxon>Trichosporonales</taxon>
        <taxon>Trichosporonaceae</taxon>
        <taxon>Trichosporon</taxon>
    </lineage>
</organism>